<feature type="compositionally biased region" description="Polar residues" evidence="1">
    <location>
        <begin position="569"/>
        <end position="588"/>
    </location>
</feature>
<dbReference type="InterPro" id="IPR035892">
    <property type="entry name" value="C2_domain_sf"/>
</dbReference>
<dbReference type="InterPro" id="IPR046349">
    <property type="entry name" value="C1-like_sf"/>
</dbReference>
<dbReference type="InterPro" id="IPR039934">
    <property type="entry name" value="C2CD2/C2CD2L"/>
</dbReference>
<dbReference type="Gene3D" id="2.60.40.150">
    <property type="entry name" value="C2 domain"/>
    <property type="match status" value="1"/>
</dbReference>
<dbReference type="AlphaFoldDB" id="A0A7R8ZKB1"/>
<dbReference type="InterPro" id="IPR002219">
    <property type="entry name" value="PKC_DAG/PE"/>
</dbReference>
<proteinExistence type="predicted"/>
<protein>
    <submittedName>
        <fullName evidence="3">Uncharacterized protein</fullName>
    </submittedName>
</protein>
<keyword evidence="2" id="KW-0812">Transmembrane</keyword>
<dbReference type="InterPro" id="IPR000008">
    <property type="entry name" value="C2_dom"/>
</dbReference>
<feature type="compositionally biased region" description="Low complexity" evidence="1">
    <location>
        <begin position="621"/>
        <end position="631"/>
    </location>
</feature>
<dbReference type="Gene3D" id="3.30.60.20">
    <property type="match status" value="1"/>
</dbReference>
<name>A0A7R8ZKB1_9CRUS</name>
<feature type="transmembrane region" description="Helical" evidence="2">
    <location>
        <begin position="810"/>
        <end position="832"/>
    </location>
</feature>
<dbReference type="PROSITE" id="PS50004">
    <property type="entry name" value="C2"/>
    <property type="match status" value="1"/>
</dbReference>
<feature type="compositionally biased region" description="Low complexity" evidence="1">
    <location>
        <begin position="510"/>
        <end position="526"/>
    </location>
</feature>
<keyword evidence="2" id="KW-1133">Transmembrane helix</keyword>
<evidence type="ECO:0000313" key="3">
    <source>
        <dbReference type="EMBL" id="CAD7222555.1"/>
    </source>
</evidence>
<dbReference type="PANTHER" id="PTHR21119:SF5">
    <property type="entry name" value="C2 DOMAIN-CONTAINING PROTEIN"/>
    <property type="match status" value="1"/>
</dbReference>
<reference evidence="3" key="1">
    <citation type="submission" date="2020-11" db="EMBL/GenBank/DDBJ databases">
        <authorList>
            <person name="Tran Van P."/>
        </authorList>
    </citation>
    <scope>NUCLEOTIDE SEQUENCE</scope>
</reference>
<organism evidence="3">
    <name type="scientific">Cyprideis torosa</name>
    <dbReference type="NCBI Taxonomy" id="163714"/>
    <lineage>
        <taxon>Eukaryota</taxon>
        <taxon>Metazoa</taxon>
        <taxon>Ecdysozoa</taxon>
        <taxon>Arthropoda</taxon>
        <taxon>Crustacea</taxon>
        <taxon>Oligostraca</taxon>
        <taxon>Ostracoda</taxon>
        <taxon>Podocopa</taxon>
        <taxon>Podocopida</taxon>
        <taxon>Cytherocopina</taxon>
        <taxon>Cytheroidea</taxon>
        <taxon>Cytherideidae</taxon>
        <taxon>Cyprideis</taxon>
    </lineage>
</organism>
<accession>A0A7R8ZKB1</accession>
<feature type="compositionally biased region" description="Polar residues" evidence="1">
    <location>
        <begin position="476"/>
        <end position="505"/>
    </location>
</feature>
<dbReference type="SUPFAM" id="SSF49562">
    <property type="entry name" value="C2 domain (Calcium/lipid-binding domain, CaLB)"/>
    <property type="match status" value="1"/>
</dbReference>
<dbReference type="OrthoDB" id="9976063at2759"/>
<dbReference type="Pfam" id="PF00168">
    <property type="entry name" value="C2"/>
    <property type="match status" value="1"/>
</dbReference>
<dbReference type="CDD" id="cd20831">
    <property type="entry name" value="C1_dGM13116p-like"/>
    <property type="match status" value="1"/>
</dbReference>
<sequence length="859" mass="95683">MDILTVIFFAWIFFSIAIFKLGTMLHEQLGLTENENKNDSSARKLVRRSSKTLATTRTLDPFEHSAVEVRESVVESCVSTALFNDQASLEETELMLKNAHNALLGERPKLPGFSVPREIDDLLAHPPTASGSDPESVEWINDVFRWLHSLSLGKEARETIFKSWMSTLTDLTRRSSTLPGVLIEVEGRIEDIEAPTFQNLVLETGPCDSVTITCDTTVKGKLQAVAITSQGIKRTAVFIKKLRGRLNVACIADEIMAIAKFDGWPEVELEVLPIDQNIPEQIIDSIKDQLPSALRNAVVDLNFKHLLGFPRLIRTQSRTALAENVGPDPKFKGAANTSDNILVKVVKATGLGSEIGSLEPYCVIEMDFPPQRRQTTVRRETNCPFWDQTFLFELAGKKGEIMFEVHDKREKKFLGLCIVSIEEILKTPSQRQIIPLQPRPYGSQEEEPVSGSLTVEFLFMEKGSVVSESAVKKAKTPQTSDEGRPRSSSQRRASYKSATDMENQEGSGGWATSSSVSSSVSGPTTSRAPADKGPTPRRGRRKTRDFLKSIRNRLSRSGNRSKSLEPNMAETNSSTYRRATDTPSSSLDRQGDRSRSVPANEQQTDFLKVPSSTPSKEMGRSSSSVNSDLSHSSVRTFTTMENSTLVLEVVEEGIRRYFLIPPHMSQQQSRWRGSGSKIHIFNNHCFVAKHIPSSSRCGVCGKPFPLRREADESSGLGGSILKQRCRPLLLPEFRFQDALVVLLGLGKQGYECRDCYIQTHKPCHCKMDDMCPVSSVPTMDIEALLGWRKQDDSPKTQQTGFHACEKFETFLYLVILSLTMPLWILQIIFCFLKISPNLYLSSGRNDGGGIPLRVGEAPR</sequence>
<feature type="region of interest" description="Disordered" evidence="1">
    <location>
        <begin position="468"/>
        <end position="631"/>
    </location>
</feature>
<gene>
    <name evidence="3" type="ORF">CTOB1V02_LOCUS557</name>
</gene>
<dbReference type="SUPFAM" id="SSF57889">
    <property type="entry name" value="Cysteine-rich domain"/>
    <property type="match status" value="1"/>
</dbReference>
<dbReference type="SMART" id="SM00239">
    <property type="entry name" value="C2"/>
    <property type="match status" value="1"/>
</dbReference>
<evidence type="ECO:0000256" key="2">
    <source>
        <dbReference type="SAM" id="Phobius"/>
    </source>
</evidence>
<feature type="compositionally biased region" description="Polar residues" evidence="1">
    <location>
        <begin position="597"/>
        <end position="615"/>
    </location>
</feature>
<keyword evidence="2" id="KW-0472">Membrane</keyword>
<evidence type="ECO:0000256" key="1">
    <source>
        <dbReference type="SAM" id="MobiDB-lite"/>
    </source>
</evidence>
<dbReference type="PROSITE" id="PS50081">
    <property type="entry name" value="ZF_DAG_PE_2"/>
    <property type="match status" value="1"/>
</dbReference>
<dbReference type="EMBL" id="OB660071">
    <property type="protein sequence ID" value="CAD7222555.1"/>
    <property type="molecule type" value="Genomic_DNA"/>
</dbReference>
<dbReference type="PANTHER" id="PTHR21119">
    <property type="entry name" value="C2 DOMAIN-CONTAINING PROTEIN"/>
    <property type="match status" value="1"/>
</dbReference>